<feature type="binding site" evidence="10">
    <location>
        <position position="58"/>
    </location>
    <ligand>
        <name>L-cysteinyl-5'-AMP</name>
        <dbReference type="ChEBI" id="CHEBI:144924"/>
    </ligand>
</feature>
<feature type="binding site" evidence="10">
    <location>
        <position position="245"/>
    </location>
    <ligand>
        <name>L-cysteinyl-5'-AMP</name>
        <dbReference type="ChEBI" id="CHEBI:144924"/>
    </ligand>
</feature>
<feature type="binding site" evidence="10">
    <location>
        <position position="274"/>
    </location>
    <ligand>
        <name>Zn(2+)</name>
        <dbReference type="ChEBI" id="CHEBI:29105"/>
    </ligand>
</feature>
<organism evidence="12 13">
    <name type="scientific">Rothia amarae</name>
    <dbReference type="NCBI Taxonomy" id="169480"/>
    <lineage>
        <taxon>Bacteria</taxon>
        <taxon>Bacillati</taxon>
        <taxon>Actinomycetota</taxon>
        <taxon>Actinomycetes</taxon>
        <taxon>Micrococcales</taxon>
        <taxon>Micrococcaceae</taxon>
        <taxon>Rothia</taxon>
    </lineage>
</organism>
<dbReference type="Gene3D" id="3.40.50.620">
    <property type="entry name" value="HUPs"/>
    <property type="match status" value="1"/>
</dbReference>
<dbReference type="InterPro" id="IPR024909">
    <property type="entry name" value="Cys-tRNA/MSH_ligase"/>
</dbReference>
<dbReference type="PANTHER" id="PTHR10890">
    <property type="entry name" value="CYSTEINYL-TRNA SYNTHETASE"/>
    <property type="match status" value="1"/>
</dbReference>
<dbReference type="InterPro" id="IPR017812">
    <property type="entry name" value="Mycothiol_ligase_MshC"/>
</dbReference>
<dbReference type="GO" id="GO:0005829">
    <property type="term" value="C:cytosol"/>
    <property type="evidence" value="ECO:0007669"/>
    <property type="project" value="TreeGrafter"/>
</dbReference>
<evidence type="ECO:0000313" key="12">
    <source>
        <dbReference type="EMBL" id="QNV39039.1"/>
    </source>
</evidence>
<keyword evidence="6 10" id="KW-0547">Nucleotide-binding</keyword>
<keyword evidence="5 10" id="KW-0479">Metal-binding</keyword>
<dbReference type="GO" id="GO:0008270">
    <property type="term" value="F:zinc ion binding"/>
    <property type="evidence" value="ECO:0007669"/>
    <property type="project" value="UniProtKB-UniRule"/>
</dbReference>
<dbReference type="GO" id="GO:0035446">
    <property type="term" value="F:cysteine-glucosaminylinositol ligase activity"/>
    <property type="evidence" value="ECO:0007669"/>
    <property type="project" value="UniProtKB-UniRule"/>
</dbReference>
<evidence type="ECO:0000256" key="10">
    <source>
        <dbReference type="HAMAP-Rule" id="MF_01697"/>
    </source>
</evidence>
<name>A0A7H2BH93_9MICC</name>
<feature type="binding site" evidence="10">
    <location>
        <begin position="43"/>
        <end position="46"/>
    </location>
    <ligand>
        <name>L-cysteinyl-5'-AMP</name>
        <dbReference type="ChEBI" id="CHEBI:144924"/>
    </ligand>
</feature>
<dbReference type="Gene3D" id="1.20.120.640">
    <property type="entry name" value="Anticodon-binding domain of a subclass of class I aminoacyl-tRNA synthetases"/>
    <property type="match status" value="1"/>
</dbReference>
<comment type="catalytic activity">
    <reaction evidence="9 10">
        <text>1D-myo-inositol 2-amino-2-deoxy-alpha-D-glucopyranoside + L-cysteine + ATP = 1D-myo-inositol 2-(L-cysteinylamino)-2-deoxy-alpha-D-glucopyranoside + AMP + diphosphate + H(+)</text>
        <dbReference type="Rhea" id="RHEA:26176"/>
        <dbReference type="ChEBI" id="CHEBI:15378"/>
        <dbReference type="ChEBI" id="CHEBI:30616"/>
        <dbReference type="ChEBI" id="CHEBI:33019"/>
        <dbReference type="ChEBI" id="CHEBI:35235"/>
        <dbReference type="ChEBI" id="CHEBI:58886"/>
        <dbReference type="ChEBI" id="CHEBI:58887"/>
        <dbReference type="ChEBI" id="CHEBI:456215"/>
        <dbReference type="EC" id="6.3.1.13"/>
    </reaction>
</comment>
<dbReference type="GO" id="GO:0005524">
    <property type="term" value="F:ATP binding"/>
    <property type="evidence" value="ECO:0007669"/>
    <property type="project" value="UniProtKB-KW"/>
</dbReference>
<evidence type="ECO:0000256" key="7">
    <source>
        <dbReference type="ARBA" id="ARBA00022833"/>
    </source>
</evidence>
<comment type="similarity">
    <text evidence="2 10">Belongs to the class-I aminoacyl-tRNA synthetase family. MshC subfamily.</text>
</comment>
<feature type="binding site" evidence="10">
    <location>
        <position position="249"/>
    </location>
    <ligand>
        <name>Zn(2+)</name>
        <dbReference type="ChEBI" id="CHEBI:29105"/>
    </ligand>
</feature>
<keyword evidence="13" id="KW-1185">Reference proteome</keyword>
<evidence type="ECO:0000256" key="5">
    <source>
        <dbReference type="ARBA" id="ARBA00022723"/>
    </source>
</evidence>
<dbReference type="Proteomes" id="UP000516421">
    <property type="component" value="Chromosome"/>
</dbReference>
<feature type="binding site" evidence="10">
    <location>
        <begin position="81"/>
        <end position="83"/>
    </location>
    <ligand>
        <name>L-cysteinyl-5'-AMP</name>
        <dbReference type="ChEBI" id="CHEBI:144924"/>
    </ligand>
</feature>
<dbReference type="Pfam" id="PF01406">
    <property type="entry name" value="tRNA-synt_1e"/>
    <property type="match status" value="1"/>
</dbReference>
<feature type="binding site" evidence="10">
    <location>
        <begin position="267"/>
        <end position="269"/>
    </location>
    <ligand>
        <name>L-cysteinyl-5'-AMP</name>
        <dbReference type="ChEBI" id="CHEBI:144924"/>
    </ligand>
</feature>
<evidence type="ECO:0000256" key="8">
    <source>
        <dbReference type="ARBA" id="ARBA00022840"/>
    </source>
</evidence>
<dbReference type="EMBL" id="CP061538">
    <property type="protein sequence ID" value="QNV39039.1"/>
    <property type="molecule type" value="Genomic_DNA"/>
</dbReference>
<dbReference type="GO" id="GO:0006423">
    <property type="term" value="P:cysteinyl-tRNA aminoacylation"/>
    <property type="evidence" value="ECO:0007669"/>
    <property type="project" value="TreeGrafter"/>
</dbReference>
<dbReference type="EC" id="6.3.1.13" evidence="10"/>
<dbReference type="GO" id="GO:0010125">
    <property type="term" value="P:mycothiol biosynthetic process"/>
    <property type="evidence" value="ECO:0007669"/>
    <property type="project" value="UniProtKB-UniRule"/>
</dbReference>
<comment type="subunit">
    <text evidence="3 10">Monomer.</text>
</comment>
<gene>
    <name evidence="10" type="primary">mshC</name>
    <name evidence="12" type="ORF">IDM48_06295</name>
</gene>
<evidence type="ECO:0000256" key="4">
    <source>
        <dbReference type="ARBA" id="ARBA00022598"/>
    </source>
</evidence>
<keyword evidence="4 10" id="KW-0436">Ligase</keyword>
<evidence type="ECO:0000256" key="3">
    <source>
        <dbReference type="ARBA" id="ARBA00011245"/>
    </source>
</evidence>
<evidence type="ECO:0000256" key="1">
    <source>
        <dbReference type="ARBA" id="ARBA00003679"/>
    </source>
</evidence>
<dbReference type="PANTHER" id="PTHR10890:SF3">
    <property type="entry name" value="CYSTEINE--TRNA LIGASE, CYTOPLASMIC"/>
    <property type="match status" value="1"/>
</dbReference>
<dbReference type="SUPFAM" id="SSF52374">
    <property type="entry name" value="Nucleotidylyl transferase"/>
    <property type="match status" value="1"/>
</dbReference>
<feature type="short sequence motif" description="'ERGGDP' region" evidence="10">
    <location>
        <begin position="204"/>
        <end position="209"/>
    </location>
</feature>
<proteinExistence type="inferred from homology"/>
<dbReference type="InterPro" id="IPR032678">
    <property type="entry name" value="tRNA-synt_1_cat_dom"/>
</dbReference>
<dbReference type="InterPro" id="IPR014729">
    <property type="entry name" value="Rossmann-like_a/b/a_fold"/>
</dbReference>
<evidence type="ECO:0000259" key="11">
    <source>
        <dbReference type="Pfam" id="PF01406"/>
    </source>
</evidence>
<evidence type="ECO:0000256" key="2">
    <source>
        <dbReference type="ARBA" id="ARBA00007723"/>
    </source>
</evidence>
<comment type="cofactor">
    <cofactor evidence="10">
        <name>Zn(2+)</name>
        <dbReference type="ChEBI" id="CHEBI:29105"/>
    </cofactor>
    <text evidence="10">Binds 1 zinc ion per subunit.</text>
</comment>
<accession>A0A7H2BH93</accession>
<comment type="function">
    <text evidence="1 10">Catalyzes the ATP-dependent condensation of GlcN-Ins and L-cysteine to form L-Cys-GlcN-Ins.</text>
</comment>
<reference evidence="12 13" key="1">
    <citation type="submission" date="2020-09" db="EMBL/GenBank/DDBJ databases">
        <title>Investigation of environmental microbe.</title>
        <authorList>
            <person name="Ou Y."/>
            <person name="Kang Q."/>
        </authorList>
    </citation>
    <scope>NUCLEOTIDE SEQUENCE [LARGE SCALE GENOMIC DNA]</scope>
    <source>
        <strain evidence="12 13">KJZ-9</strain>
    </source>
</reference>
<dbReference type="GO" id="GO:0004817">
    <property type="term" value="F:cysteine-tRNA ligase activity"/>
    <property type="evidence" value="ECO:0007669"/>
    <property type="project" value="TreeGrafter"/>
</dbReference>
<evidence type="ECO:0000313" key="13">
    <source>
        <dbReference type="Proteomes" id="UP000516421"/>
    </source>
</evidence>
<feature type="short sequence motif" description="'HIGH' region" evidence="10">
    <location>
        <begin position="45"/>
        <end position="55"/>
    </location>
</feature>
<dbReference type="KEGG" id="rama:IDM48_06295"/>
<dbReference type="PRINTS" id="PR00983">
    <property type="entry name" value="TRNASYNTHCYS"/>
</dbReference>
<dbReference type="AlphaFoldDB" id="A0A7H2BH93"/>
<dbReference type="RefSeq" id="WP_190616547.1">
    <property type="nucleotide sequence ID" value="NZ_CP061538.1"/>
</dbReference>
<sequence>MRAWKSAEVPQLPGKAPQPKLYDSAAQKIVELEAEDTASLYVCGITPYDATHMGHASTYVAFDMLNRAWKDAGSDVVYVQNVTDVDDPLLERAEATGVDWRDLAEEQTDLFRADMEALNVIAPDHYMGAVETIPLVVEAVETLLERGIAYRVEGFEKDGVQQPAGDVYFDVNRAAEINAEDPEHWVLGQICNLDRDAMYPIFAERGGDPQRPGKRDPFDPLLWRVERDGEPSWDGRSLGKGRPGWHIECTTIAQKYLPAPFSVQAGGSDLQFPHHDMGAGHAYALTGKPMARHYAHAGMVGLDGEKMSKSLGNLVLVSKLRAQGVDPSAIRLAILANHYRDDWFWTDDILEKAKTRLEVYRQAIGLASAETDEAAEATLKTVRKFLADDLNTLDALSALDDWALSTLKNGRGGGAKLITDLLNARLGVIL</sequence>
<evidence type="ECO:0000256" key="6">
    <source>
        <dbReference type="ARBA" id="ARBA00022741"/>
    </source>
</evidence>
<keyword evidence="7 10" id="KW-0862">Zinc</keyword>
<evidence type="ECO:0000256" key="9">
    <source>
        <dbReference type="ARBA" id="ARBA00048350"/>
    </source>
</evidence>
<protein>
    <recommendedName>
        <fullName evidence="10">L-cysteine:1D-myo-inositol 2-amino-2-deoxy-alpha-D-glucopyranoside ligase</fullName>
        <shortName evidence="10">L-Cys:GlcN-Ins ligase</shortName>
        <ecNumber evidence="10">6.3.1.13</ecNumber>
    </recommendedName>
    <alternativeName>
        <fullName evidence="10">Mycothiol ligase</fullName>
        <shortName evidence="10">MSH ligase</shortName>
    </alternativeName>
</protein>
<feature type="short sequence motif" description="'KMSKS' region" evidence="10">
    <location>
        <begin position="306"/>
        <end position="310"/>
    </location>
</feature>
<dbReference type="HAMAP" id="MF_01697">
    <property type="entry name" value="MshC"/>
    <property type="match status" value="1"/>
</dbReference>
<keyword evidence="8 10" id="KW-0067">ATP-binding</keyword>
<feature type="binding site" evidence="10">
    <location>
        <position position="43"/>
    </location>
    <ligand>
        <name>Zn(2+)</name>
        <dbReference type="ChEBI" id="CHEBI:29105"/>
    </ligand>
</feature>
<feature type="binding site" evidence="10">
    <location>
        <position position="300"/>
    </location>
    <ligand>
        <name>L-cysteinyl-5'-AMP</name>
        <dbReference type="ChEBI" id="CHEBI:144924"/>
    </ligand>
</feature>
<dbReference type="NCBIfam" id="TIGR03447">
    <property type="entry name" value="mycothiol_MshC"/>
    <property type="match status" value="1"/>
</dbReference>
<feature type="domain" description="tRNA synthetases class I catalytic" evidence="11">
    <location>
        <begin position="35"/>
        <end position="354"/>
    </location>
</feature>